<feature type="coiled-coil region" evidence="1">
    <location>
        <begin position="26"/>
        <end position="60"/>
    </location>
</feature>
<accession>A0A1I4XHP0</accession>
<proteinExistence type="predicted"/>
<evidence type="ECO:0000313" key="4">
    <source>
        <dbReference type="Proteomes" id="UP000198575"/>
    </source>
</evidence>
<name>A0A1I4XHP0_9GAMM</name>
<dbReference type="OrthoDB" id="190887at2"/>
<evidence type="ECO:0000256" key="1">
    <source>
        <dbReference type="SAM" id="Coils"/>
    </source>
</evidence>
<evidence type="ECO:0000256" key="2">
    <source>
        <dbReference type="SAM" id="SignalP"/>
    </source>
</evidence>
<feature type="signal peptide" evidence="2">
    <location>
        <begin position="1"/>
        <end position="28"/>
    </location>
</feature>
<keyword evidence="2" id="KW-0732">Signal</keyword>
<evidence type="ECO:0000313" key="3">
    <source>
        <dbReference type="EMBL" id="SFN25374.1"/>
    </source>
</evidence>
<dbReference type="Pfam" id="PF19577">
    <property type="entry name" value="DcaP"/>
    <property type="match status" value="1"/>
</dbReference>
<keyword evidence="4" id="KW-1185">Reference proteome</keyword>
<dbReference type="InterPro" id="IPR045748">
    <property type="entry name" value="DcaP"/>
</dbReference>
<dbReference type="STRING" id="578942.SAMN05216289_11025"/>
<reference evidence="3 4" key="1">
    <citation type="submission" date="2016-10" db="EMBL/GenBank/DDBJ databases">
        <authorList>
            <person name="de Groot N.N."/>
        </authorList>
    </citation>
    <scope>NUCLEOTIDE SEQUENCE [LARGE SCALE GENOMIC DNA]</scope>
    <source>
        <strain evidence="3 4">CGMCC 1.7659</strain>
    </source>
</reference>
<dbReference type="EMBL" id="FOVF01000010">
    <property type="protein sequence ID" value="SFN25374.1"/>
    <property type="molecule type" value="Genomic_DNA"/>
</dbReference>
<feature type="chain" id="PRO_5011533003" description="Porin subfamily protein" evidence="2">
    <location>
        <begin position="29"/>
        <end position="449"/>
    </location>
</feature>
<keyword evidence="1" id="KW-0175">Coiled coil</keyword>
<dbReference type="SUPFAM" id="SSF56935">
    <property type="entry name" value="Porins"/>
    <property type="match status" value="1"/>
</dbReference>
<protein>
    <recommendedName>
        <fullName evidence="5">Porin subfamily protein</fullName>
    </recommendedName>
</protein>
<sequence length="449" mass="47876">MIRHKLFGLRVSTLTLACLVALPGIAMADEAREQALEQRINDLEKQLQNLAAEIRAQREAAPPAAPALPAGKLPIQLTTLTPGSPAGTTVKIGGFIKADFMATKAHDGQLADAAVGRILYVPGQTPVGGDSSDVDYDAHAKFSRFNIGIDNVSESGDKAGAFLEMDFFGNALGNQTSTNTYGVTVRHAYAYWNNWLAGQTWSNFMDTAALPDSVDFIGPTDGVIFVRQAQIRYTTGGFSASLENPETTVIPNGGGGAAASDRGAVPDLTLRYGWKGNWGSFGIGALFRSLDIDRAATSSAAAISDSEGGYAFTVGGKWNLGSNDDLRYQVTAGDGMSRYIGLGVTGDAALSADGNLDAIGGFAGYLAWRHVFSSQLRMNLIYARSQYDNPIDLTGTAVNESVQSFRANIFYSPMPKLDVGIELMRAKRELESGVDGSLTRLQFTTKYSF</sequence>
<evidence type="ECO:0008006" key="5">
    <source>
        <dbReference type="Google" id="ProtNLM"/>
    </source>
</evidence>
<gene>
    <name evidence="3" type="ORF">SAMN05216289_11025</name>
</gene>
<organism evidence="3 4">
    <name type="scientific">Dokdonella immobilis</name>
    <dbReference type="NCBI Taxonomy" id="578942"/>
    <lineage>
        <taxon>Bacteria</taxon>
        <taxon>Pseudomonadati</taxon>
        <taxon>Pseudomonadota</taxon>
        <taxon>Gammaproteobacteria</taxon>
        <taxon>Lysobacterales</taxon>
        <taxon>Rhodanobacteraceae</taxon>
        <taxon>Dokdonella</taxon>
    </lineage>
</organism>
<dbReference type="AlphaFoldDB" id="A0A1I4XHP0"/>
<dbReference type="Proteomes" id="UP000198575">
    <property type="component" value="Unassembled WGS sequence"/>
</dbReference>